<sequence length="140" mass="14935">MNWTLEVVILPVSDIDRAKEFYTERLGFVLDHDSHFGDAGRVVQVTPPGSGCSVVFGSGPGLPEMEPGSIKGVQLVVNDIRAAHAELTARGVDVSPVQIAAPEGFRSAEESDTELNNVGFVSFADPDGNEWAVQEISGRP</sequence>
<dbReference type="SUPFAM" id="SSF54593">
    <property type="entry name" value="Glyoxalase/Bleomycin resistance protein/Dihydroxybiphenyl dioxygenase"/>
    <property type="match status" value="1"/>
</dbReference>
<dbReference type="RefSeq" id="WP_184786730.1">
    <property type="nucleotide sequence ID" value="NZ_BONT01000013.1"/>
</dbReference>
<keyword evidence="2" id="KW-0560">Oxidoreductase</keyword>
<accession>A0A841FJ67</accession>
<protein>
    <submittedName>
        <fullName evidence="2">Catechol 2,3-dioxygenase-like lactoylglutathione lyase family enzyme</fullName>
    </submittedName>
</protein>
<evidence type="ECO:0000313" key="3">
    <source>
        <dbReference type="Proteomes" id="UP000548476"/>
    </source>
</evidence>
<evidence type="ECO:0000259" key="1">
    <source>
        <dbReference type="PROSITE" id="PS51819"/>
    </source>
</evidence>
<dbReference type="InterPro" id="IPR004360">
    <property type="entry name" value="Glyas_Fos-R_dOase_dom"/>
</dbReference>
<keyword evidence="3" id="KW-1185">Reference proteome</keyword>
<keyword evidence="2" id="KW-0223">Dioxygenase</keyword>
<dbReference type="GO" id="GO:0016829">
    <property type="term" value="F:lyase activity"/>
    <property type="evidence" value="ECO:0007669"/>
    <property type="project" value="UniProtKB-KW"/>
</dbReference>
<dbReference type="InterPro" id="IPR037523">
    <property type="entry name" value="VOC_core"/>
</dbReference>
<dbReference type="GO" id="GO:0051213">
    <property type="term" value="F:dioxygenase activity"/>
    <property type="evidence" value="ECO:0007669"/>
    <property type="project" value="UniProtKB-KW"/>
</dbReference>
<dbReference type="PROSITE" id="PS51819">
    <property type="entry name" value="VOC"/>
    <property type="match status" value="1"/>
</dbReference>
<dbReference type="AlphaFoldDB" id="A0A841FJ67"/>
<dbReference type="Proteomes" id="UP000548476">
    <property type="component" value="Unassembled WGS sequence"/>
</dbReference>
<dbReference type="Pfam" id="PF00903">
    <property type="entry name" value="Glyoxalase"/>
    <property type="match status" value="1"/>
</dbReference>
<proteinExistence type="predicted"/>
<dbReference type="PANTHER" id="PTHR36437:SF2">
    <property type="entry name" value="GLYOXALASE_BLEOMYCIN RESISTANCE PROTEIN_DIOXYGENASE"/>
    <property type="match status" value="1"/>
</dbReference>
<dbReference type="InterPro" id="IPR029068">
    <property type="entry name" value="Glyas_Bleomycin-R_OHBP_Dase"/>
</dbReference>
<dbReference type="Gene3D" id="3.10.180.10">
    <property type="entry name" value="2,3-Dihydroxybiphenyl 1,2-Dioxygenase, domain 1"/>
    <property type="match status" value="1"/>
</dbReference>
<comment type="caution">
    <text evidence="2">The sequence shown here is derived from an EMBL/GenBank/DDBJ whole genome shotgun (WGS) entry which is preliminary data.</text>
</comment>
<dbReference type="PANTHER" id="PTHR36437">
    <property type="entry name" value="GLYOXALASE/BLEOMYCIN RESISTANCE PROTEIN/DIOXYGENASE"/>
    <property type="match status" value="1"/>
</dbReference>
<reference evidence="2 3" key="1">
    <citation type="submission" date="2020-08" db="EMBL/GenBank/DDBJ databases">
        <title>Genomic Encyclopedia of Type Strains, Phase IV (KMG-IV): sequencing the most valuable type-strain genomes for metagenomic binning, comparative biology and taxonomic classification.</title>
        <authorList>
            <person name="Goeker M."/>
        </authorList>
    </citation>
    <scope>NUCLEOTIDE SEQUENCE [LARGE SCALE GENOMIC DNA]</scope>
    <source>
        <strain evidence="2 3">YIM 65646</strain>
    </source>
</reference>
<keyword evidence="2" id="KW-0456">Lyase</keyword>
<evidence type="ECO:0000313" key="2">
    <source>
        <dbReference type="EMBL" id="MBB6033878.1"/>
    </source>
</evidence>
<feature type="domain" description="VOC" evidence="1">
    <location>
        <begin position="4"/>
        <end position="136"/>
    </location>
</feature>
<gene>
    <name evidence="2" type="ORF">HNR73_001728</name>
</gene>
<organism evidence="2 3">
    <name type="scientific">Phytomonospora endophytica</name>
    <dbReference type="NCBI Taxonomy" id="714109"/>
    <lineage>
        <taxon>Bacteria</taxon>
        <taxon>Bacillati</taxon>
        <taxon>Actinomycetota</taxon>
        <taxon>Actinomycetes</taxon>
        <taxon>Micromonosporales</taxon>
        <taxon>Micromonosporaceae</taxon>
        <taxon>Phytomonospora</taxon>
    </lineage>
</organism>
<name>A0A841FJ67_9ACTN</name>
<dbReference type="EMBL" id="JACHGT010000003">
    <property type="protein sequence ID" value="MBB6033878.1"/>
    <property type="molecule type" value="Genomic_DNA"/>
</dbReference>